<name>A0A873WFJ6_9CAUD</name>
<proteinExistence type="predicted"/>
<sequence>MSAANIAGLGGDKATVKYNKEYEEWVVKFWRAGVYQKAADYHTDDRQDAHSTAEHWLTAQDTARRQQSN</sequence>
<evidence type="ECO:0000313" key="2">
    <source>
        <dbReference type="Proteomes" id="UP000663561"/>
    </source>
</evidence>
<accession>A0A873WFJ6</accession>
<protein>
    <submittedName>
        <fullName evidence="1">Uncharacterized protein</fullName>
    </submittedName>
</protein>
<evidence type="ECO:0000313" key="1">
    <source>
        <dbReference type="EMBL" id="QPB07297.1"/>
    </source>
</evidence>
<dbReference type="Proteomes" id="UP000663561">
    <property type="component" value="Segment"/>
</dbReference>
<dbReference type="EMBL" id="MT941682">
    <property type="protein sequence ID" value="QPB07297.1"/>
    <property type="molecule type" value="Genomic_DNA"/>
</dbReference>
<organism evidence="1 2">
    <name type="scientific">Pseudomonas phage BUCT553</name>
    <dbReference type="NCBI Taxonomy" id="2776766"/>
    <lineage>
        <taxon>Viruses</taxon>
        <taxon>Duplodnaviria</taxon>
        <taxon>Heunggongvirae</taxon>
        <taxon>Uroviricota</taxon>
        <taxon>Caudoviricetes</taxon>
        <taxon>Autographivirales</taxon>
        <taxon>Autosignataviridae</taxon>
        <taxon>Colwellvirinae</taxon>
        <taxon>Nerthusvirus</taxon>
        <taxon>Nerthusvirus BUCT553</taxon>
    </lineage>
</organism>
<reference evidence="1" key="1">
    <citation type="submission" date="2020-08" db="EMBL/GenBank/DDBJ databases">
        <authorList>
            <person name="Hu Y."/>
            <person name="Tong Y."/>
            <person name="Fan H."/>
            <person name="Song L."/>
            <person name="An X."/>
            <person name="Chen R."/>
            <person name="Qin H."/>
        </authorList>
    </citation>
    <scope>NUCLEOTIDE SEQUENCE</scope>
</reference>
<keyword evidence="2" id="KW-1185">Reference proteome</keyword>